<evidence type="ECO:0000256" key="1">
    <source>
        <dbReference type="SAM" id="MobiDB-lite"/>
    </source>
</evidence>
<sequence>MTSLNSLRNPFMGHPHQSSGSQQPRPDPKLSQGSCAGGKSARRVRGAAEAGVLGICYAPHTGAGRNSLGSKRSDANSHLSRTFHWQGAASRWWTPALVTGEDARYNQKQLGDGPLCFPVQAPARCGYIFRQTVPSTPRP</sequence>
<name>A0A5B7HN87_PORTR</name>
<protein>
    <submittedName>
        <fullName evidence="2">Uncharacterized protein</fullName>
    </submittedName>
</protein>
<dbReference type="EMBL" id="VSRR010038848">
    <property type="protein sequence ID" value="MPC74401.1"/>
    <property type="molecule type" value="Genomic_DNA"/>
</dbReference>
<accession>A0A5B7HN87</accession>
<evidence type="ECO:0000313" key="3">
    <source>
        <dbReference type="Proteomes" id="UP000324222"/>
    </source>
</evidence>
<feature type="region of interest" description="Disordered" evidence="1">
    <location>
        <begin position="1"/>
        <end position="43"/>
    </location>
</feature>
<comment type="caution">
    <text evidence="2">The sequence shown here is derived from an EMBL/GenBank/DDBJ whole genome shotgun (WGS) entry which is preliminary data.</text>
</comment>
<keyword evidence="3" id="KW-1185">Reference proteome</keyword>
<dbReference type="AlphaFoldDB" id="A0A5B7HN87"/>
<reference evidence="2 3" key="1">
    <citation type="submission" date="2019-05" db="EMBL/GenBank/DDBJ databases">
        <title>Another draft genome of Portunus trituberculatus and its Hox gene families provides insights of decapod evolution.</title>
        <authorList>
            <person name="Jeong J.-H."/>
            <person name="Song I."/>
            <person name="Kim S."/>
            <person name="Choi T."/>
            <person name="Kim D."/>
            <person name="Ryu S."/>
            <person name="Kim W."/>
        </authorList>
    </citation>
    <scope>NUCLEOTIDE SEQUENCE [LARGE SCALE GENOMIC DNA]</scope>
    <source>
        <tissue evidence="2">Muscle</tissue>
    </source>
</reference>
<gene>
    <name evidence="2" type="ORF">E2C01_068758</name>
</gene>
<organism evidence="2 3">
    <name type="scientific">Portunus trituberculatus</name>
    <name type="common">Swimming crab</name>
    <name type="synonym">Neptunus trituberculatus</name>
    <dbReference type="NCBI Taxonomy" id="210409"/>
    <lineage>
        <taxon>Eukaryota</taxon>
        <taxon>Metazoa</taxon>
        <taxon>Ecdysozoa</taxon>
        <taxon>Arthropoda</taxon>
        <taxon>Crustacea</taxon>
        <taxon>Multicrustacea</taxon>
        <taxon>Malacostraca</taxon>
        <taxon>Eumalacostraca</taxon>
        <taxon>Eucarida</taxon>
        <taxon>Decapoda</taxon>
        <taxon>Pleocyemata</taxon>
        <taxon>Brachyura</taxon>
        <taxon>Eubrachyura</taxon>
        <taxon>Portunoidea</taxon>
        <taxon>Portunidae</taxon>
        <taxon>Portuninae</taxon>
        <taxon>Portunus</taxon>
    </lineage>
</organism>
<dbReference type="Proteomes" id="UP000324222">
    <property type="component" value="Unassembled WGS sequence"/>
</dbReference>
<evidence type="ECO:0000313" key="2">
    <source>
        <dbReference type="EMBL" id="MPC74401.1"/>
    </source>
</evidence>
<proteinExistence type="predicted"/>